<dbReference type="AlphaFoldDB" id="A0A1F6P7W5"/>
<evidence type="ECO:0000313" key="2">
    <source>
        <dbReference type="Proteomes" id="UP000176634"/>
    </source>
</evidence>
<evidence type="ECO:0000313" key="1">
    <source>
        <dbReference type="EMBL" id="OGH92063.1"/>
    </source>
</evidence>
<gene>
    <name evidence="1" type="ORF">A2563_00530</name>
</gene>
<dbReference type="Proteomes" id="UP000176634">
    <property type="component" value="Unassembled WGS sequence"/>
</dbReference>
<accession>A0A1F6P7W5</accession>
<sequence>MVSLKQKNAIKRLKKVPYRKKVSANPAGGHVFGAPALATRVGEGEKQPTSWRLTLIPRPRQIQAPRLGSAG</sequence>
<organism evidence="1 2">
    <name type="scientific">Candidatus Magasanikbacteria bacterium RIFOXYD1_FULL_40_23</name>
    <dbReference type="NCBI Taxonomy" id="1798705"/>
    <lineage>
        <taxon>Bacteria</taxon>
        <taxon>Candidatus Magasanikiibacteriota</taxon>
    </lineage>
</organism>
<name>A0A1F6P7W5_9BACT</name>
<proteinExistence type="predicted"/>
<dbReference type="STRING" id="1798705.A2563_00530"/>
<comment type="caution">
    <text evidence="1">The sequence shown here is derived from an EMBL/GenBank/DDBJ whole genome shotgun (WGS) entry which is preliminary data.</text>
</comment>
<dbReference type="EMBL" id="MFRA01000008">
    <property type="protein sequence ID" value="OGH92063.1"/>
    <property type="molecule type" value="Genomic_DNA"/>
</dbReference>
<reference evidence="1 2" key="1">
    <citation type="journal article" date="2016" name="Nat. Commun.">
        <title>Thousands of microbial genomes shed light on interconnected biogeochemical processes in an aquifer system.</title>
        <authorList>
            <person name="Anantharaman K."/>
            <person name="Brown C.T."/>
            <person name="Hug L.A."/>
            <person name="Sharon I."/>
            <person name="Castelle C.J."/>
            <person name="Probst A.J."/>
            <person name="Thomas B.C."/>
            <person name="Singh A."/>
            <person name="Wilkins M.J."/>
            <person name="Karaoz U."/>
            <person name="Brodie E.L."/>
            <person name="Williams K.H."/>
            <person name="Hubbard S.S."/>
            <person name="Banfield J.F."/>
        </authorList>
    </citation>
    <scope>NUCLEOTIDE SEQUENCE [LARGE SCALE GENOMIC DNA]</scope>
</reference>
<protein>
    <submittedName>
        <fullName evidence="1">Uncharacterized protein</fullName>
    </submittedName>
</protein>